<protein>
    <submittedName>
        <fullName evidence="3">Putative retrotransposon hot spot protein (RHS)</fullName>
    </submittedName>
</protein>
<reference evidence="3 4" key="1">
    <citation type="journal article" date="2018" name="Microb. Genom.">
        <title>Expanding an expanded genome: long-read sequencing of Trypanosoma cruzi.</title>
        <authorList>
            <person name="Berna L."/>
            <person name="Rodriguez M."/>
            <person name="Chiribao M.L."/>
            <person name="Parodi-Talice A."/>
            <person name="Pita S."/>
            <person name="Rijo G."/>
            <person name="Alvarez-Valin F."/>
            <person name="Robello C."/>
        </authorList>
    </citation>
    <scope>NUCLEOTIDE SEQUENCE [LARGE SCALE GENOMIC DNA]</scope>
    <source>
        <strain evidence="3 4">TCC</strain>
    </source>
</reference>
<dbReference type="InterPro" id="IPR046835">
    <property type="entry name" value="RHS_N"/>
</dbReference>
<dbReference type="PANTHER" id="PTHR33129:SF3">
    <property type="entry name" value="HOT SPOT (RHS) PROTEIN, PUTATIVE-RELATED"/>
    <property type="match status" value="1"/>
</dbReference>
<dbReference type="Pfam" id="PF07999">
    <property type="entry name" value="RHSP"/>
    <property type="match status" value="1"/>
</dbReference>
<dbReference type="NCBIfam" id="TIGR01631">
    <property type="entry name" value="Trypano_RHS"/>
    <property type="match status" value="1"/>
</dbReference>
<dbReference type="Pfam" id="PF20445">
    <property type="entry name" value="RHS_N"/>
    <property type="match status" value="1"/>
</dbReference>
<dbReference type="InterPro" id="IPR052980">
    <property type="entry name" value="Crinkler_effector"/>
</dbReference>
<dbReference type="VEuPathDB" id="TriTrypDB:Tc_MARK_6733"/>
<dbReference type="InterPro" id="IPR046836">
    <property type="entry name" value="RHS_C"/>
</dbReference>
<organism evidence="3 4">
    <name type="scientific">Trypanosoma cruzi</name>
    <dbReference type="NCBI Taxonomy" id="5693"/>
    <lineage>
        <taxon>Eukaryota</taxon>
        <taxon>Discoba</taxon>
        <taxon>Euglenozoa</taxon>
        <taxon>Kinetoplastea</taxon>
        <taxon>Metakinetoplastina</taxon>
        <taxon>Trypanosomatida</taxon>
        <taxon>Trypanosomatidae</taxon>
        <taxon>Trypanosoma</taxon>
        <taxon>Schizotrypanum</taxon>
    </lineage>
</organism>
<dbReference type="InterPro" id="IPR006518">
    <property type="entry name" value="Trypano_RHS"/>
</dbReference>
<dbReference type="VEuPathDB" id="TriTrypDB:C4B63_119g17"/>
<dbReference type="VEuPathDB" id="TriTrypDB:TcBrA4_0157150"/>
<feature type="domain" description="Retrotransposon hot spot protein,C-terminal" evidence="1">
    <location>
        <begin position="59"/>
        <end position="354"/>
    </location>
</feature>
<dbReference type="PANTHER" id="PTHR33129">
    <property type="entry name" value="PROTEIN KINASE DOMAIN-CONTAINING PROTEIN-RELATED"/>
    <property type="match status" value="1"/>
</dbReference>
<dbReference type="VEuPathDB" id="TriTrypDB:BCY84_10119"/>
<dbReference type="VEuPathDB" id="TriTrypDB:TcCL_Unassigned00689"/>
<dbReference type="VEuPathDB" id="TriTrypDB:TcCLB.511121.11"/>
<comment type="caution">
    <text evidence="3">The sequence shown here is derived from an EMBL/GenBank/DDBJ whole genome shotgun (WGS) entry which is preliminary data.</text>
</comment>
<evidence type="ECO:0000259" key="2">
    <source>
        <dbReference type="Pfam" id="PF20445"/>
    </source>
</evidence>
<gene>
    <name evidence="3" type="ORF">C3747_103g51</name>
</gene>
<evidence type="ECO:0000313" key="4">
    <source>
        <dbReference type="Proteomes" id="UP000246078"/>
    </source>
</evidence>
<dbReference type="VEuPathDB" id="TriTrypDB:TcG_12322"/>
<dbReference type="VEuPathDB" id="TriTrypDB:C3747_103g51"/>
<sequence length="551" mass="62201">MVLTSDKGWPYTLSVLNGAGNDLCVNCEVDRVWRIVKRDLTKWFRNIDLTLNPSPLPRVLIGTPGIGKSMNAGSYLLYQLLHYDAEKLQVVVHCFGITMYVFDKNTKTVTKYMGEIISKNVLYDLRQCGMKGYIIYDVARKGTPPDTGFAPSTGWGMIVVSSPNLDNYDKWATQVKARRIIMNCPDEVDVKAMCAWMKRGLDKDKQAEYWRMVEKHMENVGPIPRHIFDEESYIDRLGAVDDALLAMKPTDVGKYFSLGGSNIWYFEDPCHKLVKIVREIADEGVEVFLNAPICADMGFRTADRLEKKMGAKNLLLIILGSRGALVSRTLEQLGLRAFMHEELVIALVEELNELSSPERDEAQDSVLKLNHQGHPTRTVGLAGLQGGVTRIPMEYGVLYLPKVVNFPLVDGFFFLNSPRNTLVGLRVTTAGGHHTTASTVRQFTERLAAYFNGWKKLSREMSWEIIYVQHAASKMISKWQGCDVDNSDNVSRAESRENSAFWKEKGASTKCQYYPETFEGTKHSAVWKNRRNRKTNWGGKGAVLICGKKIL</sequence>
<dbReference type="VEuPathDB" id="TriTrypDB:TcCLB.505207.30"/>
<evidence type="ECO:0000313" key="3">
    <source>
        <dbReference type="EMBL" id="PWV07313.1"/>
    </source>
</evidence>
<dbReference type="AlphaFoldDB" id="A0A2V2WHM0"/>
<dbReference type="VEuPathDB" id="TriTrypDB:ECC02_009987"/>
<accession>A0A2V2WHM0</accession>
<dbReference type="VEuPathDB" id="TriTrypDB:TCSYLVIO_008018"/>
<feature type="domain" description="Retrotransposon hot spot protein N-terminal" evidence="2">
    <location>
        <begin position="1"/>
        <end position="45"/>
    </location>
</feature>
<name>A0A2V2WHM0_TRYCR</name>
<dbReference type="VEuPathDB" id="TriTrypDB:TcG_08889"/>
<dbReference type="VEuPathDB" id="TriTrypDB:TcCLB.511011.10"/>
<dbReference type="Proteomes" id="UP000246078">
    <property type="component" value="Unassembled WGS sequence"/>
</dbReference>
<proteinExistence type="predicted"/>
<dbReference type="EMBL" id="PRFC01000103">
    <property type="protein sequence ID" value="PWV07313.1"/>
    <property type="molecule type" value="Genomic_DNA"/>
</dbReference>
<evidence type="ECO:0000259" key="1">
    <source>
        <dbReference type="Pfam" id="PF07999"/>
    </source>
</evidence>